<evidence type="ECO:0008006" key="5">
    <source>
        <dbReference type="Google" id="ProtNLM"/>
    </source>
</evidence>
<protein>
    <recommendedName>
        <fullName evidence="5">Transmembrane protein</fullName>
    </recommendedName>
</protein>
<keyword evidence="2" id="KW-0472">Membrane</keyword>
<comment type="caution">
    <text evidence="3">The sequence shown here is derived from an EMBL/GenBank/DDBJ whole genome shotgun (WGS) entry which is preliminary data.</text>
</comment>
<feature type="region of interest" description="Disordered" evidence="1">
    <location>
        <begin position="330"/>
        <end position="350"/>
    </location>
</feature>
<dbReference type="Proteomes" id="UP001213000">
    <property type="component" value="Unassembled WGS sequence"/>
</dbReference>
<gene>
    <name evidence="3" type="ORF">NP233_g4083</name>
</gene>
<dbReference type="GO" id="GO:0016010">
    <property type="term" value="C:dystrophin-associated glycoprotein complex"/>
    <property type="evidence" value="ECO:0007669"/>
    <property type="project" value="InterPro"/>
</dbReference>
<feature type="compositionally biased region" description="Polar residues" evidence="1">
    <location>
        <begin position="405"/>
        <end position="414"/>
    </location>
</feature>
<dbReference type="Gene3D" id="2.60.120.260">
    <property type="entry name" value="Galactose-binding domain-like"/>
    <property type="match status" value="2"/>
</dbReference>
<evidence type="ECO:0000256" key="1">
    <source>
        <dbReference type="SAM" id="MobiDB-lite"/>
    </source>
</evidence>
<reference evidence="3" key="1">
    <citation type="submission" date="2022-07" db="EMBL/GenBank/DDBJ databases">
        <title>Genome Sequence of Leucocoprinus birnbaumii.</title>
        <authorList>
            <person name="Buettner E."/>
        </authorList>
    </citation>
    <scope>NUCLEOTIDE SEQUENCE</scope>
    <source>
        <strain evidence="3">VT141</strain>
    </source>
</reference>
<dbReference type="AlphaFoldDB" id="A0AAD5VVB4"/>
<feature type="transmembrane region" description="Helical" evidence="2">
    <location>
        <begin position="297"/>
        <end position="321"/>
    </location>
</feature>
<proteinExistence type="predicted"/>
<evidence type="ECO:0000313" key="3">
    <source>
        <dbReference type="EMBL" id="KAJ3570929.1"/>
    </source>
</evidence>
<dbReference type="EMBL" id="JANIEX010000211">
    <property type="protein sequence ID" value="KAJ3570929.1"/>
    <property type="molecule type" value="Genomic_DNA"/>
</dbReference>
<dbReference type="CDD" id="cd12087">
    <property type="entry name" value="TM_EGFR-like"/>
    <property type="match status" value="1"/>
</dbReference>
<keyword evidence="2" id="KW-1133">Transmembrane helix</keyword>
<evidence type="ECO:0000313" key="4">
    <source>
        <dbReference type="Proteomes" id="UP001213000"/>
    </source>
</evidence>
<keyword evidence="4" id="KW-1185">Reference proteome</keyword>
<evidence type="ECO:0000256" key="2">
    <source>
        <dbReference type="SAM" id="Phobius"/>
    </source>
</evidence>
<keyword evidence="2" id="KW-0812">Transmembrane</keyword>
<accession>A0AAD5VVB4</accession>
<feature type="region of interest" description="Disordered" evidence="1">
    <location>
        <begin position="397"/>
        <end position="420"/>
    </location>
</feature>
<name>A0AAD5VVB4_9AGAR</name>
<organism evidence="3 4">
    <name type="scientific">Leucocoprinus birnbaumii</name>
    <dbReference type="NCBI Taxonomy" id="56174"/>
    <lineage>
        <taxon>Eukaryota</taxon>
        <taxon>Fungi</taxon>
        <taxon>Dikarya</taxon>
        <taxon>Basidiomycota</taxon>
        <taxon>Agaricomycotina</taxon>
        <taxon>Agaricomycetes</taxon>
        <taxon>Agaricomycetidae</taxon>
        <taxon>Agaricales</taxon>
        <taxon>Agaricineae</taxon>
        <taxon>Agaricaceae</taxon>
        <taxon>Leucocoprinus</taxon>
    </lineage>
</organism>
<sequence>MSQLSLYYDDSSSFNFQYSPPTAWADNSSELWTGGRSKLVNQFPGAQMTFNFNGTSALFYGASLNDSKFSPIIDDLPQPSVSLPTSNPPTYGLWYQTPPLQPGEHKIVFNDLPQLTLDYVIVQVDPSTVFQNTLVLISDSDPIIAYSGSWQKDVSRFKTLQPFTFIGDYSTRSSCNPGDTLSFDFSGSAIQLWGVFDWQLDGDVTASYTIDGAQIAQQRYEANIGSQQAIDGVQTNFPLFSKNGLSNGVHHVVVEIISCTNQRFSLDYITYIPSFTSGSTAPASGTESSSSKRKFPVGAIAGIVVGAIALVAVTILMAFLYRRKRKTKADPFRTSSSTSASTRKEEVPPFVRQLRSQRSHDAVDLTEGTSTNTWIVAPRASDVRNINELVSSVPPPAYLNHDAETTNAETVTHSSSRRPS</sequence>